<dbReference type="EMBL" id="JAVRHO010000003">
    <property type="protein sequence ID" value="MDT0645603.1"/>
    <property type="molecule type" value="Genomic_DNA"/>
</dbReference>
<evidence type="ECO:0000313" key="2">
    <source>
        <dbReference type="EMBL" id="MDT0645603.1"/>
    </source>
</evidence>
<dbReference type="Gene3D" id="3.40.50.10420">
    <property type="entry name" value="NagB/RpiA/CoA transferase-like"/>
    <property type="match status" value="1"/>
</dbReference>
<gene>
    <name evidence="2" type="ORF">RM545_02780</name>
</gene>
<organism evidence="2 3">
    <name type="scientific">Autumnicola lenta</name>
    <dbReference type="NCBI Taxonomy" id="3075593"/>
    <lineage>
        <taxon>Bacteria</taxon>
        <taxon>Pseudomonadati</taxon>
        <taxon>Bacteroidota</taxon>
        <taxon>Flavobacteriia</taxon>
        <taxon>Flavobacteriales</taxon>
        <taxon>Flavobacteriaceae</taxon>
        <taxon>Autumnicola</taxon>
    </lineage>
</organism>
<keyword evidence="1" id="KW-0479">Metal-binding</keyword>
<comment type="similarity">
    <text evidence="1">Belongs to the 5-formyltetrahydrofolate cyclo-ligase family.</text>
</comment>
<dbReference type="PIRSF" id="PIRSF006806">
    <property type="entry name" value="FTHF_cligase"/>
    <property type="match status" value="1"/>
</dbReference>
<dbReference type="PANTHER" id="PTHR23407:SF11">
    <property type="entry name" value="CHROMOSOME UNDETERMINED SCAFFOLD_24, WHOLE GENOME SHOTGUN SEQUENCE"/>
    <property type="match status" value="1"/>
</dbReference>
<dbReference type="InterPro" id="IPR002698">
    <property type="entry name" value="FTHF_cligase"/>
</dbReference>
<dbReference type="PANTHER" id="PTHR23407">
    <property type="entry name" value="ATPASE INHIBITOR/5-FORMYLTETRAHYDROFOLATE CYCLO-LIGASE"/>
    <property type="match status" value="1"/>
</dbReference>
<comment type="cofactor">
    <cofactor evidence="1">
        <name>Mg(2+)</name>
        <dbReference type="ChEBI" id="CHEBI:18420"/>
    </cofactor>
</comment>
<dbReference type="RefSeq" id="WP_311493794.1">
    <property type="nucleotide sequence ID" value="NZ_JAVRHO010000003.1"/>
</dbReference>
<dbReference type="NCBIfam" id="TIGR02727">
    <property type="entry name" value="MTHFS_bact"/>
    <property type="match status" value="1"/>
</dbReference>
<dbReference type="InterPro" id="IPR024185">
    <property type="entry name" value="FTHF_cligase-like_sf"/>
</dbReference>
<name>A0ABU3CGX9_9FLAO</name>
<reference evidence="2 3" key="1">
    <citation type="submission" date="2023-09" db="EMBL/GenBank/DDBJ databases">
        <authorList>
            <person name="Rey-Velasco X."/>
        </authorList>
    </citation>
    <scope>NUCLEOTIDE SEQUENCE [LARGE SCALE GENOMIC DNA]</scope>
    <source>
        <strain evidence="2 3">F260</strain>
    </source>
</reference>
<keyword evidence="1" id="KW-0547">Nucleotide-binding</keyword>
<evidence type="ECO:0000256" key="1">
    <source>
        <dbReference type="RuleBase" id="RU361279"/>
    </source>
</evidence>
<keyword evidence="1" id="KW-0067">ATP-binding</keyword>
<comment type="caution">
    <text evidence="2">The sequence shown here is derived from an EMBL/GenBank/DDBJ whole genome shotgun (WGS) entry which is preliminary data.</text>
</comment>
<keyword evidence="3" id="KW-1185">Reference proteome</keyword>
<dbReference type="Pfam" id="PF01812">
    <property type="entry name" value="5-FTHF_cyc-lig"/>
    <property type="match status" value="1"/>
</dbReference>
<accession>A0ABU3CGX9</accession>
<proteinExistence type="inferred from homology"/>
<dbReference type="Proteomes" id="UP001245285">
    <property type="component" value="Unassembled WGS sequence"/>
</dbReference>
<keyword evidence="2" id="KW-0436">Ligase</keyword>
<protein>
    <recommendedName>
        <fullName evidence="1">5-formyltetrahydrofolate cyclo-ligase</fullName>
        <ecNumber evidence="1">6.3.3.2</ecNumber>
    </recommendedName>
</protein>
<dbReference type="GO" id="GO:0030272">
    <property type="term" value="F:5-formyltetrahydrofolate cyclo-ligase activity"/>
    <property type="evidence" value="ECO:0007669"/>
    <property type="project" value="UniProtKB-EC"/>
</dbReference>
<evidence type="ECO:0000313" key="3">
    <source>
        <dbReference type="Proteomes" id="UP001245285"/>
    </source>
</evidence>
<dbReference type="EC" id="6.3.3.2" evidence="1"/>
<dbReference type="SUPFAM" id="SSF100950">
    <property type="entry name" value="NagB/RpiA/CoA transferase-like"/>
    <property type="match status" value="1"/>
</dbReference>
<comment type="catalytic activity">
    <reaction evidence="1">
        <text>(6S)-5-formyl-5,6,7,8-tetrahydrofolate + ATP = (6R)-5,10-methenyltetrahydrofolate + ADP + phosphate</text>
        <dbReference type="Rhea" id="RHEA:10488"/>
        <dbReference type="ChEBI" id="CHEBI:30616"/>
        <dbReference type="ChEBI" id="CHEBI:43474"/>
        <dbReference type="ChEBI" id="CHEBI:57455"/>
        <dbReference type="ChEBI" id="CHEBI:57457"/>
        <dbReference type="ChEBI" id="CHEBI:456216"/>
        <dbReference type="EC" id="6.3.3.2"/>
    </reaction>
</comment>
<sequence length="190" mass="21895">MKKKFLRAKYKELRLGLSKETIEDLSLQIANQLLTLPIWDYQFYHLFLSIAEQKEVDTEPILHILQGKDKNVVLPKTDAPTNELINYLLTDTTVIKTNRWNIPEPQDGIELNANKIDAVFIPLLAFDKSGHRVGYGKGFYDKFLAACKEDVIKVGLSFFEAEKEIEDIYQSDIPLDYCVTPENTYSFKKS</sequence>
<dbReference type="InterPro" id="IPR037171">
    <property type="entry name" value="NagB/RpiA_transferase-like"/>
</dbReference>
<keyword evidence="1" id="KW-0460">Magnesium</keyword>